<organism evidence="1">
    <name type="scientific">marine metagenome</name>
    <dbReference type="NCBI Taxonomy" id="408172"/>
    <lineage>
        <taxon>unclassified sequences</taxon>
        <taxon>metagenomes</taxon>
        <taxon>ecological metagenomes</taxon>
    </lineage>
</organism>
<name>A0A382P2U4_9ZZZZ</name>
<protein>
    <submittedName>
        <fullName evidence="1">Uncharacterized protein</fullName>
    </submittedName>
</protein>
<dbReference type="PROSITE" id="PS51273">
    <property type="entry name" value="GATASE_TYPE_1"/>
    <property type="match status" value="1"/>
</dbReference>
<feature type="non-terminal residue" evidence="1">
    <location>
        <position position="37"/>
    </location>
</feature>
<evidence type="ECO:0000313" key="1">
    <source>
        <dbReference type="EMBL" id="SVC67734.1"/>
    </source>
</evidence>
<accession>A0A382P2U4</accession>
<dbReference type="EMBL" id="UINC01104525">
    <property type="protein sequence ID" value="SVC67734.1"/>
    <property type="molecule type" value="Genomic_DNA"/>
</dbReference>
<gene>
    <name evidence="1" type="ORF">METZ01_LOCUS320588</name>
</gene>
<dbReference type="Gene3D" id="3.40.50.880">
    <property type="match status" value="1"/>
</dbReference>
<sequence length="37" mass="3914">MSNIFSIKNALDSLGFNCQITSDDQKIISSDGAILPG</sequence>
<dbReference type="AlphaFoldDB" id="A0A382P2U4"/>
<proteinExistence type="predicted"/>
<reference evidence="1" key="1">
    <citation type="submission" date="2018-05" db="EMBL/GenBank/DDBJ databases">
        <authorList>
            <person name="Lanie J.A."/>
            <person name="Ng W.-L."/>
            <person name="Kazmierczak K.M."/>
            <person name="Andrzejewski T.M."/>
            <person name="Davidsen T.M."/>
            <person name="Wayne K.J."/>
            <person name="Tettelin H."/>
            <person name="Glass J.I."/>
            <person name="Rusch D."/>
            <person name="Podicherti R."/>
            <person name="Tsui H.-C.T."/>
            <person name="Winkler M.E."/>
        </authorList>
    </citation>
    <scope>NUCLEOTIDE SEQUENCE</scope>
</reference>
<dbReference type="InterPro" id="IPR029062">
    <property type="entry name" value="Class_I_gatase-like"/>
</dbReference>